<keyword evidence="3" id="KW-1185">Reference proteome</keyword>
<reference evidence="2 3" key="1">
    <citation type="submission" date="2024-05" db="EMBL/GenBank/DDBJ databases">
        <authorList>
            <person name="Wallberg A."/>
        </authorList>
    </citation>
    <scope>NUCLEOTIDE SEQUENCE [LARGE SCALE GENOMIC DNA]</scope>
</reference>
<dbReference type="AlphaFoldDB" id="A0AAV2SJP4"/>
<feature type="compositionally biased region" description="Low complexity" evidence="1">
    <location>
        <begin position="111"/>
        <end position="128"/>
    </location>
</feature>
<evidence type="ECO:0000313" key="3">
    <source>
        <dbReference type="Proteomes" id="UP001497623"/>
    </source>
</evidence>
<feature type="non-terminal residue" evidence="2">
    <location>
        <position position="1"/>
    </location>
</feature>
<organism evidence="2 3">
    <name type="scientific">Meganyctiphanes norvegica</name>
    <name type="common">Northern krill</name>
    <name type="synonym">Thysanopoda norvegica</name>
    <dbReference type="NCBI Taxonomy" id="48144"/>
    <lineage>
        <taxon>Eukaryota</taxon>
        <taxon>Metazoa</taxon>
        <taxon>Ecdysozoa</taxon>
        <taxon>Arthropoda</taxon>
        <taxon>Crustacea</taxon>
        <taxon>Multicrustacea</taxon>
        <taxon>Malacostraca</taxon>
        <taxon>Eumalacostraca</taxon>
        <taxon>Eucarida</taxon>
        <taxon>Euphausiacea</taxon>
        <taxon>Euphausiidae</taxon>
        <taxon>Meganyctiphanes</taxon>
    </lineage>
</organism>
<name>A0AAV2SJP4_MEGNR</name>
<feature type="compositionally biased region" description="Basic and acidic residues" evidence="1">
    <location>
        <begin position="217"/>
        <end position="240"/>
    </location>
</feature>
<comment type="caution">
    <text evidence="2">The sequence shown here is derived from an EMBL/GenBank/DDBJ whole genome shotgun (WGS) entry which is preliminary data.</text>
</comment>
<feature type="region of interest" description="Disordered" evidence="1">
    <location>
        <begin position="203"/>
        <end position="255"/>
    </location>
</feature>
<accession>A0AAV2SJP4</accession>
<evidence type="ECO:0000256" key="1">
    <source>
        <dbReference type="SAM" id="MobiDB-lite"/>
    </source>
</evidence>
<dbReference type="Proteomes" id="UP001497623">
    <property type="component" value="Unassembled WGS sequence"/>
</dbReference>
<dbReference type="EMBL" id="CAXKWB010086079">
    <property type="protein sequence ID" value="CAL4210723.1"/>
    <property type="molecule type" value="Genomic_DNA"/>
</dbReference>
<feature type="compositionally biased region" description="Basic and acidic residues" evidence="1">
    <location>
        <begin position="129"/>
        <end position="140"/>
    </location>
</feature>
<sequence length="255" mass="28439">IGNLDMFSVKFMFVKIFAKNGELEDVSALVLELSRQRRGGIQDKDHLHFLYSALVYYSQDILMKRGILTNKATFEEGPREKTHVRHPSADLLSAYDFSRLKSKLGLDESSSESPSRSHSLSSLTSKGSGTDEKKTEEDVSSKVNGDASTMHIINSQSNEINIVMSDDLENKQNGVSDPQKINKSLIVDHKQYANISPSLAASLDPQQFKLDPPSTNKADKITKDSFDIPPKSLEEKKADPDDPFSVLDPLWSHKK</sequence>
<gene>
    <name evidence="2" type="ORF">MNOR_LOCUS38346</name>
</gene>
<feature type="region of interest" description="Disordered" evidence="1">
    <location>
        <begin position="106"/>
        <end position="149"/>
    </location>
</feature>
<evidence type="ECO:0000313" key="2">
    <source>
        <dbReference type="EMBL" id="CAL4210723.1"/>
    </source>
</evidence>
<proteinExistence type="predicted"/>
<protein>
    <submittedName>
        <fullName evidence="2">Uncharacterized protein</fullName>
    </submittedName>
</protein>